<evidence type="ECO:0000313" key="1">
    <source>
        <dbReference type="EMBL" id="KAF2627574.1"/>
    </source>
</evidence>
<dbReference type="EMBL" id="MU006716">
    <property type="protein sequence ID" value="KAF2627574.1"/>
    <property type="molecule type" value="Genomic_DNA"/>
</dbReference>
<evidence type="ECO:0000313" key="2">
    <source>
        <dbReference type="Proteomes" id="UP000799754"/>
    </source>
</evidence>
<protein>
    <submittedName>
        <fullName evidence="1">Uncharacterized protein</fullName>
    </submittedName>
</protein>
<organism evidence="1 2">
    <name type="scientific">Macroventuria anomochaeta</name>
    <dbReference type="NCBI Taxonomy" id="301207"/>
    <lineage>
        <taxon>Eukaryota</taxon>
        <taxon>Fungi</taxon>
        <taxon>Dikarya</taxon>
        <taxon>Ascomycota</taxon>
        <taxon>Pezizomycotina</taxon>
        <taxon>Dothideomycetes</taxon>
        <taxon>Pleosporomycetidae</taxon>
        <taxon>Pleosporales</taxon>
        <taxon>Pleosporineae</taxon>
        <taxon>Didymellaceae</taxon>
        <taxon>Macroventuria</taxon>
    </lineage>
</organism>
<reference evidence="1" key="1">
    <citation type="journal article" date="2020" name="Stud. Mycol.">
        <title>101 Dothideomycetes genomes: a test case for predicting lifestyles and emergence of pathogens.</title>
        <authorList>
            <person name="Haridas S."/>
            <person name="Albert R."/>
            <person name="Binder M."/>
            <person name="Bloem J."/>
            <person name="Labutti K."/>
            <person name="Salamov A."/>
            <person name="Andreopoulos B."/>
            <person name="Baker S."/>
            <person name="Barry K."/>
            <person name="Bills G."/>
            <person name="Bluhm B."/>
            <person name="Cannon C."/>
            <person name="Castanera R."/>
            <person name="Culley D."/>
            <person name="Daum C."/>
            <person name="Ezra D."/>
            <person name="Gonzalez J."/>
            <person name="Henrissat B."/>
            <person name="Kuo A."/>
            <person name="Liang C."/>
            <person name="Lipzen A."/>
            <person name="Lutzoni F."/>
            <person name="Magnuson J."/>
            <person name="Mondo S."/>
            <person name="Nolan M."/>
            <person name="Ohm R."/>
            <person name="Pangilinan J."/>
            <person name="Park H.-J."/>
            <person name="Ramirez L."/>
            <person name="Alfaro M."/>
            <person name="Sun H."/>
            <person name="Tritt A."/>
            <person name="Yoshinaga Y."/>
            <person name="Zwiers L.-H."/>
            <person name="Turgeon B."/>
            <person name="Goodwin S."/>
            <person name="Spatafora J."/>
            <person name="Crous P."/>
            <person name="Grigoriev I."/>
        </authorList>
    </citation>
    <scope>NUCLEOTIDE SEQUENCE</scope>
    <source>
        <strain evidence="1">CBS 525.71</strain>
    </source>
</reference>
<gene>
    <name evidence="1" type="ORF">BU25DRAFT_448501</name>
</gene>
<keyword evidence="2" id="KW-1185">Reference proteome</keyword>
<sequence length="138" mass="15245">MTDHLVAKRSLELPAAITAPSQADSLTRSHEQTVRRSNVQCENWSDALNQDKRGLDVLDHWESASRLPTIPGTTMPSATTGTIISTSENDTEPDSTMLNNALQRLADTPSAPPRGTRKRTTTACCFCRHRKLRSQTSR</sequence>
<comment type="caution">
    <text evidence="1">The sequence shown here is derived from an EMBL/GenBank/DDBJ whole genome shotgun (WGS) entry which is preliminary data.</text>
</comment>
<accession>A0ACB6S0L5</accession>
<name>A0ACB6S0L5_9PLEO</name>
<dbReference type="Proteomes" id="UP000799754">
    <property type="component" value="Unassembled WGS sequence"/>
</dbReference>
<proteinExistence type="predicted"/>